<dbReference type="EMBL" id="BFAD01000007">
    <property type="protein sequence ID" value="GBE85465.1"/>
    <property type="molecule type" value="Genomic_DNA"/>
</dbReference>
<dbReference type="GeneID" id="38782382"/>
<feature type="domain" description="Fungal-type protein kinase" evidence="1">
    <location>
        <begin position="38"/>
        <end position="131"/>
    </location>
</feature>
<organism evidence="2 3">
    <name type="scientific">Sparassis crispa</name>
    <dbReference type="NCBI Taxonomy" id="139825"/>
    <lineage>
        <taxon>Eukaryota</taxon>
        <taxon>Fungi</taxon>
        <taxon>Dikarya</taxon>
        <taxon>Basidiomycota</taxon>
        <taxon>Agaricomycotina</taxon>
        <taxon>Agaricomycetes</taxon>
        <taxon>Polyporales</taxon>
        <taxon>Sparassidaceae</taxon>
        <taxon>Sparassis</taxon>
    </lineage>
</organism>
<name>A0A401GTB5_9APHY</name>
<gene>
    <name evidence="2" type="ORF">SCP_0706520</name>
</gene>
<dbReference type="Proteomes" id="UP000287166">
    <property type="component" value="Unassembled WGS sequence"/>
</dbReference>
<evidence type="ECO:0000313" key="3">
    <source>
        <dbReference type="Proteomes" id="UP000287166"/>
    </source>
</evidence>
<dbReference type="RefSeq" id="XP_027616378.1">
    <property type="nucleotide sequence ID" value="XM_027760577.1"/>
</dbReference>
<dbReference type="AlphaFoldDB" id="A0A401GTB5"/>
<evidence type="ECO:0000313" key="2">
    <source>
        <dbReference type="EMBL" id="GBE85465.1"/>
    </source>
</evidence>
<comment type="caution">
    <text evidence="2">The sequence shown here is derived from an EMBL/GenBank/DDBJ whole genome shotgun (WGS) entry which is preliminary data.</text>
</comment>
<dbReference type="InParanoid" id="A0A401GTB5"/>
<dbReference type="Pfam" id="PF17667">
    <property type="entry name" value="Pkinase_fungal"/>
    <property type="match status" value="1"/>
</dbReference>
<protein>
    <recommendedName>
        <fullName evidence="1">Fungal-type protein kinase domain-containing protein</fullName>
    </recommendedName>
</protein>
<dbReference type="InterPro" id="IPR040976">
    <property type="entry name" value="Pkinase_fungal"/>
</dbReference>
<keyword evidence="3" id="KW-1185">Reference proteome</keyword>
<dbReference type="OrthoDB" id="5584477at2759"/>
<evidence type="ECO:0000259" key="1">
    <source>
        <dbReference type="Pfam" id="PF17667"/>
    </source>
</evidence>
<accession>A0A401GTB5</accession>
<proteinExistence type="predicted"/>
<sequence length="255" mass="29006">MISLLGVLCREAGNAVSGPRHLLRKLEPIENLKGVPFVRAWIDCYRCHFRLWLHGVEHGDISLSNLMYDPDIQRGMLNNFNLAVIHEGPGECTPAGKMRMGMVSFMVLDLLTPGYYGGKIARLYRHDLKSFVLPFALLRSYSTDQDAQLDAWCTSNYDRCCQEKSDFLITHLYKAGALHACEAIWRGIGLAAFSWLYYSKLTMHEKENTELWYGPSEDSAHKMLKMFEKKLAASLCTHPVAGLRFELLSDAQLRL</sequence>
<reference evidence="2 3" key="1">
    <citation type="journal article" date="2018" name="Sci. Rep.">
        <title>Genome sequence of the cauliflower mushroom Sparassis crispa (Hanabiratake) and its association with beneficial usage.</title>
        <authorList>
            <person name="Kiyama R."/>
            <person name="Furutani Y."/>
            <person name="Kawaguchi K."/>
            <person name="Nakanishi T."/>
        </authorList>
    </citation>
    <scope>NUCLEOTIDE SEQUENCE [LARGE SCALE GENOMIC DNA]</scope>
</reference>